<dbReference type="AlphaFoldDB" id="A0A7W3XZB5"/>
<keyword evidence="4" id="KW-1185">Reference proteome</keyword>
<protein>
    <recommendedName>
        <fullName evidence="2">Winged helix-turn helix domain-containing protein</fullName>
    </recommendedName>
</protein>
<organism evidence="3 4">
    <name type="scientific">Streptomyces calidiresistens</name>
    <dbReference type="NCBI Taxonomy" id="1485586"/>
    <lineage>
        <taxon>Bacteria</taxon>
        <taxon>Bacillati</taxon>
        <taxon>Actinomycetota</taxon>
        <taxon>Actinomycetes</taxon>
        <taxon>Kitasatosporales</taxon>
        <taxon>Streptomycetaceae</taxon>
        <taxon>Streptomyces</taxon>
    </lineage>
</organism>
<feature type="domain" description="Winged helix-turn helix" evidence="2">
    <location>
        <begin position="77"/>
        <end position="131"/>
    </location>
</feature>
<dbReference type="InterPro" id="IPR025959">
    <property type="entry name" value="Winged_HTH_dom"/>
</dbReference>
<evidence type="ECO:0000259" key="2">
    <source>
        <dbReference type="Pfam" id="PF13592"/>
    </source>
</evidence>
<feature type="region of interest" description="Disordered" evidence="1">
    <location>
        <begin position="162"/>
        <end position="184"/>
    </location>
</feature>
<sequence>MRSTRGYRWSRRRGSSGCRPSRSVGGGPRRDGGGAEALRSGKPGRKVGSCRFLPESEEAAVRQAIIGYRPEQLGLGGTLWTTRKVNEFLHRHFGVRFSRGGLCKLMDRMGLSFQRPDRRAREVDPAAIEEWTPTAYPALRVRAAAESALVMFADQVGIRSDQVSGHPGGRGNIPIVARGDSGTA</sequence>
<evidence type="ECO:0000313" key="3">
    <source>
        <dbReference type="EMBL" id="MBB0232869.1"/>
    </source>
</evidence>
<name>A0A7W3XZB5_9ACTN</name>
<proteinExistence type="predicted"/>
<evidence type="ECO:0000313" key="4">
    <source>
        <dbReference type="Proteomes" id="UP000530234"/>
    </source>
</evidence>
<dbReference type="Pfam" id="PF13592">
    <property type="entry name" value="HTH_33"/>
    <property type="match status" value="1"/>
</dbReference>
<gene>
    <name evidence="3" type="ORF">FOE67_26105</name>
</gene>
<evidence type="ECO:0000256" key="1">
    <source>
        <dbReference type="SAM" id="MobiDB-lite"/>
    </source>
</evidence>
<reference evidence="4" key="1">
    <citation type="submission" date="2019-10" db="EMBL/GenBank/DDBJ databases">
        <title>Streptomyces sp. nov., a novel actinobacterium isolated from alkaline environment.</title>
        <authorList>
            <person name="Golinska P."/>
        </authorList>
    </citation>
    <scope>NUCLEOTIDE SEQUENCE [LARGE SCALE GENOMIC DNA]</scope>
    <source>
        <strain evidence="4">DSM 42108</strain>
    </source>
</reference>
<feature type="region of interest" description="Disordered" evidence="1">
    <location>
        <begin position="1"/>
        <end position="49"/>
    </location>
</feature>
<comment type="caution">
    <text evidence="3">The sequence shown here is derived from an EMBL/GenBank/DDBJ whole genome shotgun (WGS) entry which is preliminary data.</text>
</comment>
<dbReference type="Proteomes" id="UP000530234">
    <property type="component" value="Unassembled WGS sequence"/>
</dbReference>
<accession>A0A7W3XZB5</accession>
<dbReference type="EMBL" id="VKHS01001248">
    <property type="protein sequence ID" value="MBB0232869.1"/>
    <property type="molecule type" value="Genomic_DNA"/>
</dbReference>